<feature type="compositionally biased region" description="Polar residues" evidence="1">
    <location>
        <begin position="128"/>
        <end position="137"/>
    </location>
</feature>
<reference evidence="2" key="1">
    <citation type="submission" date="2015-04" db="UniProtKB">
        <authorList>
            <consortium name="EnsemblPlants"/>
        </authorList>
    </citation>
    <scope>IDENTIFICATION</scope>
</reference>
<reference evidence="2" key="2">
    <citation type="submission" date="2018-05" db="EMBL/GenBank/DDBJ databases">
        <title>OpunRS2 (Oryza punctata Reference Sequence Version 2).</title>
        <authorList>
            <person name="Zhang J."/>
            <person name="Kudrna D."/>
            <person name="Lee S."/>
            <person name="Talag J."/>
            <person name="Welchert J."/>
            <person name="Wing R.A."/>
        </authorList>
    </citation>
    <scope>NUCLEOTIDE SEQUENCE [LARGE SCALE GENOMIC DNA]</scope>
</reference>
<dbReference type="EnsemblPlants" id="OPUNC07G16780.1">
    <property type="protein sequence ID" value="OPUNC07G16780.1"/>
    <property type="gene ID" value="OPUNC07G16780"/>
</dbReference>
<feature type="region of interest" description="Disordered" evidence="1">
    <location>
        <begin position="115"/>
        <end position="158"/>
    </location>
</feature>
<dbReference type="HOGENOM" id="CLU_085191_0_0_1"/>
<evidence type="ECO:0000256" key="1">
    <source>
        <dbReference type="SAM" id="MobiDB-lite"/>
    </source>
</evidence>
<protein>
    <recommendedName>
        <fullName evidence="4">Myb/SANT-like domain-containing protein</fullName>
    </recommendedName>
</protein>
<organism evidence="2">
    <name type="scientific">Oryza punctata</name>
    <name type="common">Red rice</name>
    <dbReference type="NCBI Taxonomy" id="4537"/>
    <lineage>
        <taxon>Eukaryota</taxon>
        <taxon>Viridiplantae</taxon>
        <taxon>Streptophyta</taxon>
        <taxon>Embryophyta</taxon>
        <taxon>Tracheophyta</taxon>
        <taxon>Spermatophyta</taxon>
        <taxon>Magnoliopsida</taxon>
        <taxon>Liliopsida</taxon>
        <taxon>Poales</taxon>
        <taxon>Poaceae</taxon>
        <taxon>BOP clade</taxon>
        <taxon>Oryzoideae</taxon>
        <taxon>Oryzeae</taxon>
        <taxon>Oryzinae</taxon>
        <taxon>Oryza</taxon>
    </lineage>
</organism>
<proteinExistence type="predicted"/>
<sequence length="251" mass="28744">MDASKGKRKHRGYLPWTEDMDQVLLDVLLKHYQNDDYTPTGWKSHYLYESRPIILAMDYEPVGFLIPSKFRMCEYLVNNIAVLVKGLASRQHVILRDLHIALLAYNVSTGAEDAQETALKDAEDVHGSTPNSPSTSEHSSEYRGGPPPSTQEKQQCRRTKRFRANDTLFCMSGTINNSFQISIKSNEPLDEPRNACPEKIFAALQEIPNLGRDDLLRAYCILTDSDRKFESLMALPMDMRKDWLWMEIGKK</sequence>
<name>A0A0E0LLY7_ORYPU</name>
<evidence type="ECO:0008006" key="4">
    <source>
        <dbReference type="Google" id="ProtNLM"/>
    </source>
</evidence>
<dbReference type="AlphaFoldDB" id="A0A0E0LLY7"/>
<evidence type="ECO:0000313" key="2">
    <source>
        <dbReference type="EnsemblPlants" id="OPUNC07G16780.1"/>
    </source>
</evidence>
<accession>A0A0E0LLY7</accession>
<evidence type="ECO:0000313" key="3">
    <source>
        <dbReference type="Proteomes" id="UP000026962"/>
    </source>
</evidence>
<dbReference type="Proteomes" id="UP000026962">
    <property type="component" value="Chromosome 7"/>
</dbReference>
<keyword evidence="3" id="KW-1185">Reference proteome</keyword>
<dbReference type="STRING" id="4537.A0A0E0LLY7"/>
<dbReference type="Gramene" id="OPUNC07G16780.1">
    <property type="protein sequence ID" value="OPUNC07G16780.1"/>
    <property type="gene ID" value="OPUNC07G16780"/>
</dbReference>
<dbReference type="OMA" id="RIGNSIM"/>